<feature type="coiled-coil region" evidence="1">
    <location>
        <begin position="2"/>
        <end position="36"/>
    </location>
</feature>
<gene>
    <name evidence="3" type="ORF">A4U43_C01F19010</name>
</gene>
<keyword evidence="4" id="KW-1185">Reference proteome</keyword>
<dbReference type="EMBL" id="CM007381">
    <property type="protein sequence ID" value="ONK80545.1"/>
    <property type="molecule type" value="Genomic_DNA"/>
</dbReference>
<organism evidence="3 4">
    <name type="scientific">Asparagus officinalis</name>
    <name type="common">Garden asparagus</name>
    <dbReference type="NCBI Taxonomy" id="4686"/>
    <lineage>
        <taxon>Eukaryota</taxon>
        <taxon>Viridiplantae</taxon>
        <taxon>Streptophyta</taxon>
        <taxon>Embryophyta</taxon>
        <taxon>Tracheophyta</taxon>
        <taxon>Spermatophyta</taxon>
        <taxon>Magnoliopsida</taxon>
        <taxon>Liliopsida</taxon>
        <taxon>Asparagales</taxon>
        <taxon>Asparagaceae</taxon>
        <taxon>Asparagoideae</taxon>
        <taxon>Asparagus</taxon>
    </lineage>
</organism>
<name>A0A5P1FQG9_ASPOF</name>
<evidence type="ECO:0000256" key="1">
    <source>
        <dbReference type="SAM" id="Coils"/>
    </source>
</evidence>
<feature type="region of interest" description="Disordered" evidence="2">
    <location>
        <begin position="96"/>
        <end position="120"/>
    </location>
</feature>
<keyword evidence="1" id="KW-0175">Coiled coil</keyword>
<protein>
    <submittedName>
        <fullName evidence="3">Uncharacterized protein</fullName>
    </submittedName>
</protein>
<reference evidence="4" key="1">
    <citation type="journal article" date="2017" name="Nat. Commun.">
        <title>The asparagus genome sheds light on the origin and evolution of a young Y chromosome.</title>
        <authorList>
            <person name="Harkess A."/>
            <person name="Zhou J."/>
            <person name="Xu C."/>
            <person name="Bowers J.E."/>
            <person name="Van der Hulst R."/>
            <person name="Ayyampalayam S."/>
            <person name="Mercati F."/>
            <person name="Riccardi P."/>
            <person name="McKain M.R."/>
            <person name="Kakrana A."/>
            <person name="Tang H."/>
            <person name="Ray J."/>
            <person name="Groenendijk J."/>
            <person name="Arikit S."/>
            <person name="Mathioni S.M."/>
            <person name="Nakano M."/>
            <person name="Shan H."/>
            <person name="Telgmann-Rauber A."/>
            <person name="Kanno A."/>
            <person name="Yue Z."/>
            <person name="Chen H."/>
            <person name="Li W."/>
            <person name="Chen Y."/>
            <person name="Xu X."/>
            <person name="Zhang Y."/>
            <person name="Luo S."/>
            <person name="Chen H."/>
            <person name="Gao J."/>
            <person name="Mao Z."/>
            <person name="Pires J.C."/>
            <person name="Luo M."/>
            <person name="Kudrna D."/>
            <person name="Wing R.A."/>
            <person name="Meyers B.C."/>
            <person name="Yi K."/>
            <person name="Kong H."/>
            <person name="Lavrijsen P."/>
            <person name="Sunseri F."/>
            <person name="Falavigna A."/>
            <person name="Ye Y."/>
            <person name="Leebens-Mack J.H."/>
            <person name="Chen G."/>
        </authorList>
    </citation>
    <scope>NUCLEOTIDE SEQUENCE [LARGE SCALE GENOMIC DNA]</scope>
    <source>
        <strain evidence="4">cv. DH0086</strain>
    </source>
</reference>
<dbReference type="Proteomes" id="UP000243459">
    <property type="component" value="Chromosome 1"/>
</dbReference>
<sequence length="120" mass="13917">MIESLKALVSQKSAEINKLKHKVHEQNKRIRYLSEEYRKGAHLLNALKNLEGEDPATAKWGSTMRPQKRLRRELDLEELKMVAAKTTKFTNWLARSSATTQADKSDNRRRRLSRGRESKG</sequence>
<evidence type="ECO:0000313" key="3">
    <source>
        <dbReference type="EMBL" id="ONK80545.1"/>
    </source>
</evidence>
<evidence type="ECO:0000256" key="2">
    <source>
        <dbReference type="SAM" id="MobiDB-lite"/>
    </source>
</evidence>
<dbReference type="AlphaFoldDB" id="A0A5P1FQG9"/>
<dbReference type="Gramene" id="ONK80545">
    <property type="protein sequence ID" value="ONK80545"/>
    <property type="gene ID" value="A4U43_C01F19010"/>
</dbReference>
<evidence type="ECO:0000313" key="4">
    <source>
        <dbReference type="Proteomes" id="UP000243459"/>
    </source>
</evidence>
<accession>A0A5P1FQG9</accession>
<proteinExistence type="predicted"/>